<dbReference type="PROSITE" id="PS00211">
    <property type="entry name" value="ABC_TRANSPORTER_1"/>
    <property type="match status" value="1"/>
</dbReference>
<dbReference type="PROSITE" id="PS50893">
    <property type="entry name" value="ABC_TRANSPORTER_2"/>
    <property type="match status" value="1"/>
</dbReference>
<keyword evidence="2" id="KW-0067">ATP-binding</keyword>
<dbReference type="CDD" id="cd03230">
    <property type="entry name" value="ABC_DR_subfamily_A"/>
    <property type="match status" value="1"/>
</dbReference>
<dbReference type="AlphaFoldDB" id="A0A9Q0MAE9"/>
<keyword evidence="5" id="KW-1185">Reference proteome</keyword>
<evidence type="ECO:0000256" key="1">
    <source>
        <dbReference type="ARBA" id="ARBA00022741"/>
    </source>
</evidence>
<dbReference type="Proteomes" id="UP001142055">
    <property type="component" value="Chromosome 1"/>
</dbReference>
<keyword evidence="1" id="KW-0547">Nucleotide-binding</keyword>
<dbReference type="Pfam" id="PF00005">
    <property type="entry name" value="ABC_tran"/>
    <property type="match status" value="1"/>
</dbReference>
<dbReference type="SUPFAM" id="SSF52540">
    <property type="entry name" value="P-loop containing nucleoside triphosphate hydrolases"/>
    <property type="match status" value="1"/>
</dbReference>
<feature type="domain" description="ABC transporter" evidence="3">
    <location>
        <begin position="9"/>
        <end position="210"/>
    </location>
</feature>
<dbReference type="GO" id="GO:0016887">
    <property type="term" value="F:ATP hydrolysis activity"/>
    <property type="evidence" value="ECO:0007669"/>
    <property type="project" value="InterPro"/>
</dbReference>
<dbReference type="PANTHER" id="PTHR43038:SF3">
    <property type="entry name" value="ABC TRANSPORTER G FAMILY MEMBER 20 ISOFORM X1"/>
    <property type="match status" value="1"/>
</dbReference>
<dbReference type="SMART" id="SM00382">
    <property type="entry name" value="AAA"/>
    <property type="match status" value="1"/>
</dbReference>
<dbReference type="EMBL" id="JAPWDV010000001">
    <property type="protein sequence ID" value="KAJ6221924.1"/>
    <property type="molecule type" value="Genomic_DNA"/>
</dbReference>
<comment type="caution">
    <text evidence="4">The sequence shown here is derived from an EMBL/GenBank/DDBJ whole genome shotgun (WGS) entry which is preliminary data.</text>
</comment>
<dbReference type="PANTHER" id="PTHR43038">
    <property type="entry name" value="ATP-BINDING CASSETTE, SUB-FAMILY H, MEMBER 1"/>
    <property type="match status" value="1"/>
</dbReference>
<organism evidence="4 5">
    <name type="scientific">Blomia tropicalis</name>
    <name type="common">Mite</name>
    <dbReference type="NCBI Taxonomy" id="40697"/>
    <lineage>
        <taxon>Eukaryota</taxon>
        <taxon>Metazoa</taxon>
        <taxon>Ecdysozoa</taxon>
        <taxon>Arthropoda</taxon>
        <taxon>Chelicerata</taxon>
        <taxon>Arachnida</taxon>
        <taxon>Acari</taxon>
        <taxon>Acariformes</taxon>
        <taxon>Sarcoptiformes</taxon>
        <taxon>Astigmata</taxon>
        <taxon>Glycyphagoidea</taxon>
        <taxon>Echimyopodidae</taxon>
        <taxon>Blomia</taxon>
    </lineage>
</organism>
<evidence type="ECO:0000313" key="5">
    <source>
        <dbReference type="Proteomes" id="UP001142055"/>
    </source>
</evidence>
<sequence>MATKEPNAIDVDRINLKFGRKSNVLNGLSLQLPRGSIYGLLGPSGCGKTSLIRCILGVLSINSGSINVFGKKPGKSGSTVPGSGVGYMPQDITLYYFLTIFETLQYYGSIFGLSPEQCSARAHFLIKFLNLPNKDQQVGSLSGGQKRRVSLATALIHKPPLLILDEPTVGVDPLLRKAIWEHLIDLSKNHQQTVLITTHYIEEAKDANIIG</sequence>
<gene>
    <name evidence="4" type="ORF">RDWZM_000469</name>
</gene>
<dbReference type="InterPro" id="IPR027417">
    <property type="entry name" value="P-loop_NTPase"/>
</dbReference>
<protein>
    <recommendedName>
        <fullName evidence="3">ABC transporter domain-containing protein</fullName>
    </recommendedName>
</protein>
<dbReference type="OMA" id="QTPGFHP"/>
<accession>A0A9Q0MAE9</accession>
<evidence type="ECO:0000313" key="4">
    <source>
        <dbReference type="EMBL" id="KAJ6221924.1"/>
    </source>
</evidence>
<proteinExistence type="predicted"/>
<dbReference type="InterPro" id="IPR003593">
    <property type="entry name" value="AAA+_ATPase"/>
</dbReference>
<reference evidence="4" key="1">
    <citation type="submission" date="2022-12" db="EMBL/GenBank/DDBJ databases">
        <title>Genome assemblies of Blomia tropicalis.</title>
        <authorList>
            <person name="Cui Y."/>
        </authorList>
    </citation>
    <scope>NUCLEOTIDE SEQUENCE</scope>
    <source>
        <tissue evidence="4">Adult mites</tissue>
    </source>
</reference>
<evidence type="ECO:0000256" key="2">
    <source>
        <dbReference type="ARBA" id="ARBA00022840"/>
    </source>
</evidence>
<dbReference type="Gene3D" id="3.40.50.300">
    <property type="entry name" value="P-loop containing nucleotide triphosphate hydrolases"/>
    <property type="match status" value="1"/>
</dbReference>
<dbReference type="InterPro" id="IPR003439">
    <property type="entry name" value="ABC_transporter-like_ATP-bd"/>
</dbReference>
<dbReference type="InterPro" id="IPR017871">
    <property type="entry name" value="ABC_transporter-like_CS"/>
</dbReference>
<evidence type="ECO:0000259" key="3">
    <source>
        <dbReference type="PROSITE" id="PS50893"/>
    </source>
</evidence>
<dbReference type="GO" id="GO:0005524">
    <property type="term" value="F:ATP binding"/>
    <property type="evidence" value="ECO:0007669"/>
    <property type="project" value="UniProtKB-KW"/>
</dbReference>
<name>A0A9Q0MAE9_BLOTA</name>